<accession>A0A6A4D614</accession>
<name>A0A6A4D614_9STRA</name>
<protein>
    <submittedName>
        <fullName evidence="1">Uncharacterized protein</fullName>
    </submittedName>
</protein>
<reference evidence="1 2" key="1">
    <citation type="submission" date="2018-08" db="EMBL/GenBank/DDBJ databases">
        <title>Genomic investigation of the strawberry pathogen Phytophthora fragariae indicates pathogenicity is determined by transcriptional variation in three key races.</title>
        <authorList>
            <person name="Adams T.M."/>
            <person name="Armitage A.D."/>
            <person name="Sobczyk M.K."/>
            <person name="Bates H.J."/>
            <person name="Dunwell J.M."/>
            <person name="Nellist C.F."/>
            <person name="Harrison R.J."/>
        </authorList>
    </citation>
    <scope>NUCLEOTIDE SEQUENCE [LARGE SCALE GENOMIC DNA]</scope>
    <source>
        <strain evidence="1 2">SCRP333</strain>
    </source>
</reference>
<sequence length="67" mass="7110">MVQVLRSRPTSIASKRPEPFSPLLRLAAGDSLFVGNPPLPSDSPLVDISLLVDIPPLPCDSPLVPPL</sequence>
<keyword evidence="2" id="KW-1185">Reference proteome</keyword>
<dbReference type="EMBL" id="QXFT01002173">
    <property type="protein sequence ID" value="KAE9302620.1"/>
    <property type="molecule type" value="Genomic_DNA"/>
</dbReference>
<evidence type="ECO:0000313" key="2">
    <source>
        <dbReference type="Proteomes" id="UP000434957"/>
    </source>
</evidence>
<comment type="caution">
    <text evidence="1">The sequence shown here is derived from an EMBL/GenBank/DDBJ whole genome shotgun (WGS) entry which is preliminary data.</text>
</comment>
<gene>
    <name evidence="1" type="ORF">PR003_g22209</name>
</gene>
<proteinExistence type="predicted"/>
<dbReference type="Proteomes" id="UP000434957">
    <property type="component" value="Unassembled WGS sequence"/>
</dbReference>
<dbReference type="AlphaFoldDB" id="A0A6A4D614"/>
<evidence type="ECO:0000313" key="1">
    <source>
        <dbReference type="EMBL" id="KAE9302620.1"/>
    </source>
</evidence>
<organism evidence="1 2">
    <name type="scientific">Phytophthora rubi</name>
    <dbReference type="NCBI Taxonomy" id="129364"/>
    <lineage>
        <taxon>Eukaryota</taxon>
        <taxon>Sar</taxon>
        <taxon>Stramenopiles</taxon>
        <taxon>Oomycota</taxon>
        <taxon>Peronosporomycetes</taxon>
        <taxon>Peronosporales</taxon>
        <taxon>Peronosporaceae</taxon>
        <taxon>Phytophthora</taxon>
    </lineage>
</organism>